<accession>A0A0V1LFG1</accession>
<dbReference type="STRING" id="6335.A0A0V1LFG1"/>
<dbReference type="InterPro" id="IPR002486">
    <property type="entry name" value="Col_cuticle_N"/>
</dbReference>
<feature type="transmembrane region" description="Helical" evidence="7">
    <location>
        <begin position="174"/>
        <end position="191"/>
    </location>
</feature>
<comment type="caution">
    <text evidence="9">The sequence shown here is derived from an EMBL/GenBank/DDBJ whole genome shotgun (WGS) entry which is preliminary data.</text>
</comment>
<dbReference type="PANTHER" id="PTHR24064">
    <property type="entry name" value="SOLUTE CARRIER FAMILY 22 MEMBER"/>
    <property type="match status" value="1"/>
</dbReference>
<dbReference type="GO" id="GO:0022857">
    <property type="term" value="F:transmembrane transporter activity"/>
    <property type="evidence" value="ECO:0007669"/>
    <property type="project" value="InterPro"/>
</dbReference>
<dbReference type="InterPro" id="IPR005828">
    <property type="entry name" value="MFS_sugar_transport-like"/>
</dbReference>
<keyword evidence="4 7" id="KW-1133">Transmembrane helix</keyword>
<feature type="transmembrane region" description="Helical" evidence="7">
    <location>
        <begin position="396"/>
        <end position="417"/>
    </location>
</feature>
<dbReference type="InterPro" id="IPR005829">
    <property type="entry name" value="Sugar_transporter_CS"/>
</dbReference>
<sequence length="974" mass="105914">MIIIFDITNARNLLSFSPEASCCSSKESVMVEIQKYIGSWGKYQCFIYILAFYSCVFDGIQTILPAFTLATANSRCRIPDLDEIWTNATYDTPFLLNISKQALGKLHFDSNKNIFCQYCPDSLTASENFTCELSNKSRKCYSGYVHDRSVFYSTLTTEFDLICDRVWMKDLLKSLWMAGVLTGCLILGTLSDRYGRKGVFIVASVSQTILASTLPFLKSYLAVAIVQFITGMFSSVMELCDGLPRTVAGIGLQVAFAVGYIIDGLVAYYIRRWDHIQWICSLVGIIDVVVKLRLLPESLRWLLHNGKKQQAVDLMQKIAKINKKQIPDSVIKLQFTKNETIETKETLIAMFHHKRMTILAIVVAFNCQNYNYKKLTGAMSYYGLAWYTSDLPGDEYLNFFISGLVEMPAYIVSGIMFEYCGRRPSLASMYILAGISCLASGLIPSEYKTIIIIIAMIGKSCISAAYAMAYNYSAEFFPTSIRNAGTGFCSLCARIGTISAPQIHLLAHYAAPWVPITIFGCSAILCGIMNFALPETKGQCMPDTIEQAVALINKKSTAVNDNNKEASSSKKNNKVNASVELKNVTINTHTVQFCYLHFVDKLLATNVSSAAQILCGHCSVNFYYFEPTSNMMNVTFAALEHNEFHLTDMPFSTKRSQYKKSAFLAIVFSTFASILPAILIPIIFNRLQQFQTYMSDEVLSCHSQTLKMWTHLSNANEKLGPESRLKRAWKFGKWIDIDESNKNVATPYQNYASPVTEDLDQHNSSTVYSTEIEKTEKCKCGIMQGLPGPPGPMGEDGQNGKDGIPGEDGSPGKAGAILPPKKREICQLCLPGLTGPPGRAGVKGPPGPKGLPGPPGVNGIPGERGMVGAEGPPGSVGECGPPGLAGKNGKVVQVMGPPGKPGTPGEQGPKGIPGKPGRDGAPGPPGLVGDPGEPGPPGLPGNPGAIGPPGEKGLTGKPGSCDHCPLPRMAPELQ</sequence>
<evidence type="ECO:0000313" key="9">
    <source>
        <dbReference type="EMBL" id="KRZ58253.1"/>
    </source>
</evidence>
<feature type="transmembrane region" description="Helical" evidence="7">
    <location>
        <begin position="662"/>
        <end position="684"/>
    </location>
</feature>
<keyword evidence="10" id="KW-1185">Reference proteome</keyword>
<dbReference type="AlphaFoldDB" id="A0A0V1LFG1"/>
<dbReference type="OrthoDB" id="5296287at2759"/>
<protein>
    <submittedName>
        <fullName evidence="9">Organic cation transporter-like protein</fullName>
    </submittedName>
</protein>
<evidence type="ECO:0000256" key="6">
    <source>
        <dbReference type="SAM" id="MobiDB-lite"/>
    </source>
</evidence>
<feature type="domain" description="Nematode cuticle collagen N-terminal" evidence="8">
    <location>
        <begin position="660"/>
        <end position="712"/>
    </location>
</feature>
<comment type="subcellular location">
    <subcellularLocation>
        <location evidence="1">Membrane</location>
        <topology evidence="1">Multi-pass membrane protein</topology>
    </subcellularLocation>
</comment>
<dbReference type="Pfam" id="PF01484">
    <property type="entry name" value="Col_cuticle_N"/>
    <property type="match status" value="1"/>
</dbReference>
<evidence type="ECO:0000256" key="1">
    <source>
        <dbReference type="ARBA" id="ARBA00004141"/>
    </source>
</evidence>
<feature type="transmembrane region" description="Helical" evidence="7">
    <location>
        <begin position="45"/>
        <end position="64"/>
    </location>
</feature>
<dbReference type="Pfam" id="PF00083">
    <property type="entry name" value="Sugar_tr"/>
    <property type="match status" value="1"/>
</dbReference>
<keyword evidence="5 7" id="KW-0472">Membrane</keyword>
<name>A0A0V1LFG1_9BILA</name>
<feature type="transmembrane region" description="Helical" evidence="7">
    <location>
        <begin position="449"/>
        <end position="472"/>
    </location>
</feature>
<dbReference type="InterPro" id="IPR036259">
    <property type="entry name" value="MFS_trans_sf"/>
</dbReference>
<feature type="transmembrane region" description="Helical" evidence="7">
    <location>
        <begin position="424"/>
        <end position="443"/>
    </location>
</feature>
<dbReference type="Pfam" id="PF01391">
    <property type="entry name" value="Collagen"/>
    <property type="match status" value="2"/>
</dbReference>
<proteinExistence type="predicted"/>
<feature type="region of interest" description="Disordered" evidence="6">
    <location>
        <begin position="786"/>
        <end position="817"/>
    </location>
</feature>
<evidence type="ECO:0000313" key="10">
    <source>
        <dbReference type="Proteomes" id="UP000054721"/>
    </source>
</evidence>
<dbReference type="InterPro" id="IPR008160">
    <property type="entry name" value="Collagen"/>
</dbReference>
<evidence type="ECO:0000256" key="7">
    <source>
        <dbReference type="SAM" id="Phobius"/>
    </source>
</evidence>
<dbReference type="Gene3D" id="1.20.1250.20">
    <property type="entry name" value="MFS general substrate transporter like domains"/>
    <property type="match status" value="1"/>
</dbReference>
<dbReference type="EMBL" id="JYDW01000060">
    <property type="protein sequence ID" value="KRZ58253.1"/>
    <property type="molecule type" value="Genomic_DNA"/>
</dbReference>
<feature type="transmembrane region" description="Helical" evidence="7">
    <location>
        <begin position="247"/>
        <end position="270"/>
    </location>
</feature>
<reference evidence="9 10" key="1">
    <citation type="submission" date="2015-05" db="EMBL/GenBank/DDBJ databases">
        <title>Evolution of Trichinella species and genotypes.</title>
        <authorList>
            <person name="Korhonen P.K."/>
            <person name="Edoardo P."/>
            <person name="Giuseppe L.R."/>
            <person name="Gasser R.B."/>
        </authorList>
    </citation>
    <scope>NUCLEOTIDE SEQUENCE [LARGE SCALE GENOMIC DNA]</scope>
    <source>
        <strain evidence="9">ISS10</strain>
    </source>
</reference>
<evidence type="ECO:0000256" key="4">
    <source>
        <dbReference type="ARBA" id="ARBA00022989"/>
    </source>
</evidence>
<evidence type="ECO:0000256" key="2">
    <source>
        <dbReference type="ARBA" id="ARBA00022692"/>
    </source>
</evidence>
<dbReference type="Proteomes" id="UP000054721">
    <property type="component" value="Unassembled WGS sequence"/>
</dbReference>
<dbReference type="GO" id="GO:0016020">
    <property type="term" value="C:membrane"/>
    <property type="evidence" value="ECO:0007669"/>
    <property type="project" value="UniProtKB-SubCell"/>
</dbReference>
<evidence type="ECO:0000256" key="3">
    <source>
        <dbReference type="ARBA" id="ARBA00022737"/>
    </source>
</evidence>
<organism evidence="9 10">
    <name type="scientific">Trichinella nativa</name>
    <dbReference type="NCBI Taxonomy" id="6335"/>
    <lineage>
        <taxon>Eukaryota</taxon>
        <taxon>Metazoa</taxon>
        <taxon>Ecdysozoa</taxon>
        <taxon>Nematoda</taxon>
        <taxon>Enoplea</taxon>
        <taxon>Dorylaimia</taxon>
        <taxon>Trichinellida</taxon>
        <taxon>Trichinellidae</taxon>
        <taxon>Trichinella</taxon>
    </lineage>
</organism>
<feature type="region of interest" description="Disordered" evidence="6">
    <location>
        <begin position="833"/>
        <end position="974"/>
    </location>
</feature>
<feature type="transmembrane region" description="Helical" evidence="7">
    <location>
        <begin position="220"/>
        <end position="240"/>
    </location>
</feature>
<evidence type="ECO:0000256" key="5">
    <source>
        <dbReference type="ARBA" id="ARBA00023136"/>
    </source>
</evidence>
<keyword evidence="3" id="KW-0677">Repeat</keyword>
<dbReference type="PROSITE" id="PS00216">
    <property type="entry name" value="SUGAR_TRANSPORT_1"/>
    <property type="match status" value="1"/>
</dbReference>
<feature type="transmembrane region" description="Helical" evidence="7">
    <location>
        <begin position="513"/>
        <end position="533"/>
    </location>
</feature>
<keyword evidence="2 7" id="KW-0812">Transmembrane</keyword>
<dbReference type="SUPFAM" id="SSF103473">
    <property type="entry name" value="MFS general substrate transporter"/>
    <property type="match status" value="1"/>
</dbReference>
<gene>
    <name evidence="9" type="primary">Orct2</name>
    <name evidence="9" type="ORF">T02_10941</name>
</gene>
<feature type="compositionally biased region" description="Pro residues" evidence="6">
    <location>
        <begin position="845"/>
        <end position="855"/>
    </location>
</feature>
<dbReference type="CDD" id="cd17317">
    <property type="entry name" value="MFS_SLC22"/>
    <property type="match status" value="1"/>
</dbReference>
<evidence type="ECO:0000259" key="8">
    <source>
        <dbReference type="SMART" id="SM01088"/>
    </source>
</evidence>
<dbReference type="SMART" id="SM01088">
    <property type="entry name" value="Col_cuticle_N"/>
    <property type="match status" value="1"/>
</dbReference>
<dbReference type="GO" id="GO:0042302">
    <property type="term" value="F:structural constituent of cuticle"/>
    <property type="evidence" value="ECO:0007669"/>
    <property type="project" value="InterPro"/>
</dbReference>